<gene>
    <name evidence="1" type="ORF">FIPPAONL_01241</name>
</gene>
<sequence>MKLNKQQKLMLKKLDSCLEITSTPFLDDSEHFSFFVNHILAKLAKVSFTELTTLTDDVDEIVKEDME</sequence>
<evidence type="ECO:0008006" key="3">
    <source>
        <dbReference type="Google" id="ProtNLM"/>
    </source>
</evidence>
<name>A0ABY3BEI9_LACGS</name>
<accession>A0ABY3BEI9</accession>
<comment type="caution">
    <text evidence="1">The sequence shown here is derived from an EMBL/GenBank/DDBJ whole genome shotgun (WGS) entry which is preliminary data.</text>
</comment>
<protein>
    <recommendedName>
        <fullName evidence="3">Phage protein</fullName>
    </recommendedName>
</protein>
<dbReference type="EMBL" id="SRMD01000086">
    <property type="protein sequence ID" value="TQW15030.1"/>
    <property type="molecule type" value="Genomic_DNA"/>
</dbReference>
<proteinExistence type="predicted"/>
<dbReference type="Proteomes" id="UP000316012">
    <property type="component" value="Unassembled WGS sequence"/>
</dbReference>
<evidence type="ECO:0000313" key="1">
    <source>
        <dbReference type="EMBL" id="TQW15030.1"/>
    </source>
</evidence>
<reference evidence="1 2" key="1">
    <citation type="submission" date="2019-04" db="EMBL/GenBank/DDBJ databases">
        <title>Lactobacillus gasseri 7171 assembly.</title>
        <authorList>
            <person name="Joris B.R."/>
            <person name="Giguere D."/>
        </authorList>
    </citation>
    <scope>NUCLEOTIDE SEQUENCE [LARGE SCALE GENOMIC DNA]</scope>
    <source>
        <strain evidence="1 2">7171</strain>
    </source>
</reference>
<dbReference type="RefSeq" id="WP_060791023.1">
    <property type="nucleotide sequence ID" value="NZ_CABOGQ010000004.1"/>
</dbReference>
<evidence type="ECO:0000313" key="2">
    <source>
        <dbReference type="Proteomes" id="UP000316012"/>
    </source>
</evidence>
<organism evidence="1 2">
    <name type="scientific">Lactobacillus gasseri</name>
    <dbReference type="NCBI Taxonomy" id="1596"/>
    <lineage>
        <taxon>Bacteria</taxon>
        <taxon>Bacillati</taxon>
        <taxon>Bacillota</taxon>
        <taxon>Bacilli</taxon>
        <taxon>Lactobacillales</taxon>
        <taxon>Lactobacillaceae</taxon>
        <taxon>Lactobacillus</taxon>
    </lineage>
</organism>
<keyword evidence="2" id="KW-1185">Reference proteome</keyword>